<dbReference type="EMBL" id="LAZR01048976">
    <property type="protein sequence ID" value="KKK90706.1"/>
    <property type="molecule type" value="Genomic_DNA"/>
</dbReference>
<accession>A0A0F9C1Z8</accession>
<feature type="non-terminal residue" evidence="1">
    <location>
        <position position="430"/>
    </location>
</feature>
<proteinExistence type="predicted"/>
<gene>
    <name evidence="1" type="ORF">LCGC14_2720320</name>
</gene>
<protein>
    <submittedName>
        <fullName evidence="1">Uncharacterized protein</fullName>
    </submittedName>
</protein>
<sequence>TASVIFTNATDTFTFTQASTQAAKMLFGDMTLYETTAGITKGVTFKSPGSLADAYTLTMPAALPSDDTGSNLLVMTAAGVLATTNSPVLTTPQINDTSKDHQYVFAVSELEADRTVTLPLLTGNDTFIFAAFAATLTKKSVDLANNTLTGTLAEFNTALSDATFVSLTGSENLTNKTLTAPVLSGSVTGTYTLGGTPTIASPAITGVASFADGSAAAPSLTNTGDLDTGIFFPAANAVGIAAFGVETLRSTVATNLTDSVINSYGTLDASDASTASVVLAGGLAVAKKAHFGHDVTIENTVPRLIFIDTNQPLDEGDWEFVLLPDGSFNLRALFEAGGAGGIAFSVTRTGTVIDAINFFGNVRLAAILSGTPVAHTLYKASSGVGFDFALDASSAVPALRPILDAAQGGIAAGAAEVVALVCCQHDRATT</sequence>
<evidence type="ECO:0000313" key="1">
    <source>
        <dbReference type="EMBL" id="KKK90706.1"/>
    </source>
</evidence>
<organism evidence="1">
    <name type="scientific">marine sediment metagenome</name>
    <dbReference type="NCBI Taxonomy" id="412755"/>
    <lineage>
        <taxon>unclassified sequences</taxon>
        <taxon>metagenomes</taxon>
        <taxon>ecological metagenomes</taxon>
    </lineage>
</organism>
<comment type="caution">
    <text evidence="1">The sequence shown here is derived from an EMBL/GenBank/DDBJ whole genome shotgun (WGS) entry which is preliminary data.</text>
</comment>
<dbReference type="AlphaFoldDB" id="A0A0F9C1Z8"/>
<reference evidence="1" key="1">
    <citation type="journal article" date="2015" name="Nature">
        <title>Complex archaea that bridge the gap between prokaryotes and eukaryotes.</title>
        <authorList>
            <person name="Spang A."/>
            <person name="Saw J.H."/>
            <person name="Jorgensen S.L."/>
            <person name="Zaremba-Niedzwiedzka K."/>
            <person name="Martijn J."/>
            <person name="Lind A.E."/>
            <person name="van Eijk R."/>
            <person name="Schleper C."/>
            <person name="Guy L."/>
            <person name="Ettema T.J."/>
        </authorList>
    </citation>
    <scope>NUCLEOTIDE SEQUENCE</scope>
</reference>
<name>A0A0F9C1Z8_9ZZZZ</name>
<feature type="non-terminal residue" evidence="1">
    <location>
        <position position="1"/>
    </location>
</feature>